<keyword evidence="1" id="KW-0812">Transmembrane</keyword>
<comment type="caution">
    <text evidence="2">The sequence shown here is derived from an EMBL/GenBank/DDBJ whole genome shotgun (WGS) entry which is preliminary data.</text>
</comment>
<evidence type="ECO:0008006" key="4">
    <source>
        <dbReference type="Google" id="ProtNLM"/>
    </source>
</evidence>
<proteinExistence type="predicted"/>
<sequence length="278" mass="30349">MRKARSTVRPPTTATLAATSLSAAAAEQDTPAQLASDVPVLDLAKLVPAGQKAALMQQLRDLEKDTGWRLRLFTSNGPVSSPSVEDIRAAWHPDDNTVIVLADPTSPNILRFNTGINVQLQRLPRGFFIELQSRFGNMIYVREEGEATAVMNTMTTLTDCLRKDEGCPVVPGLPENQYALTLITSVVGGFVFGYASRLEPQGFVARKWVWLLLFAPLWGTLFLVFGVGPIVTRTADKLPLLGNLAGFLAAAGVFQLTPLFSKDAVDMPYSRRDDDDSR</sequence>
<dbReference type="Proteomes" id="UP001489004">
    <property type="component" value="Unassembled WGS sequence"/>
</dbReference>
<dbReference type="PANTHER" id="PTHR35514:SF1">
    <property type="entry name" value="THYLAKOID LUMENAL 15.0 KDA PROTEIN 2, CHLOROPLASTIC"/>
    <property type="match status" value="1"/>
</dbReference>
<accession>A0AAW1PZP5</accession>
<dbReference type="AlphaFoldDB" id="A0AAW1PZP5"/>
<keyword evidence="3" id="KW-1185">Reference proteome</keyword>
<protein>
    <recommendedName>
        <fullName evidence="4">TPM domain-containing protein</fullName>
    </recommendedName>
</protein>
<feature type="transmembrane region" description="Helical" evidence="1">
    <location>
        <begin position="240"/>
        <end position="261"/>
    </location>
</feature>
<evidence type="ECO:0000256" key="1">
    <source>
        <dbReference type="SAM" id="Phobius"/>
    </source>
</evidence>
<organism evidence="2 3">
    <name type="scientific">[Myrmecia] bisecta</name>
    <dbReference type="NCBI Taxonomy" id="41462"/>
    <lineage>
        <taxon>Eukaryota</taxon>
        <taxon>Viridiplantae</taxon>
        <taxon>Chlorophyta</taxon>
        <taxon>core chlorophytes</taxon>
        <taxon>Trebouxiophyceae</taxon>
        <taxon>Trebouxiales</taxon>
        <taxon>Trebouxiaceae</taxon>
        <taxon>Myrmecia</taxon>
    </lineage>
</organism>
<feature type="transmembrane region" description="Helical" evidence="1">
    <location>
        <begin position="208"/>
        <end position="228"/>
    </location>
</feature>
<keyword evidence="1" id="KW-0472">Membrane</keyword>
<evidence type="ECO:0000313" key="2">
    <source>
        <dbReference type="EMBL" id="KAK9814138.1"/>
    </source>
</evidence>
<dbReference type="EMBL" id="JALJOR010000007">
    <property type="protein sequence ID" value="KAK9814138.1"/>
    <property type="molecule type" value="Genomic_DNA"/>
</dbReference>
<feature type="transmembrane region" description="Helical" evidence="1">
    <location>
        <begin position="178"/>
        <end position="196"/>
    </location>
</feature>
<name>A0AAW1PZP5_9CHLO</name>
<dbReference type="PANTHER" id="PTHR35514">
    <property type="entry name" value="THYLAKOID LUMENAL 15.0 KDA PROTEIN 2, CHLOROPLASTIC"/>
    <property type="match status" value="1"/>
</dbReference>
<evidence type="ECO:0000313" key="3">
    <source>
        <dbReference type="Proteomes" id="UP001489004"/>
    </source>
</evidence>
<reference evidence="2 3" key="1">
    <citation type="journal article" date="2024" name="Nat. Commun.">
        <title>Phylogenomics reveals the evolutionary origins of lichenization in chlorophyte algae.</title>
        <authorList>
            <person name="Puginier C."/>
            <person name="Libourel C."/>
            <person name="Otte J."/>
            <person name="Skaloud P."/>
            <person name="Haon M."/>
            <person name="Grisel S."/>
            <person name="Petersen M."/>
            <person name="Berrin J.G."/>
            <person name="Delaux P.M."/>
            <person name="Dal Grande F."/>
            <person name="Keller J."/>
        </authorList>
    </citation>
    <scope>NUCLEOTIDE SEQUENCE [LARGE SCALE GENOMIC DNA]</scope>
    <source>
        <strain evidence="2 3">SAG 2043</strain>
    </source>
</reference>
<keyword evidence="1" id="KW-1133">Transmembrane helix</keyword>
<gene>
    <name evidence="2" type="ORF">WJX72_001173</name>
</gene>